<dbReference type="EMBL" id="CAJVQC010117499">
    <property type="protein sequence ID" value="CAG8837376.1"/>
    <property type="molecule type" value="Genomic_DNA"/>
</dbReference>
<evidence type="ECO:0000313" key="1">
    <source>
        <dbReference type="EMBL" id="CAG8837376.1"/>
    </source>
</evidence>
<feature type="non-terminal residue" evidence="1">
    <location>
        <position position="48"/>
    </location>
</feature>
<sequence length="48" mass="5889">PGVYFLYNHDVVKKNATWRNVTRINIHRELRHKDSEAYTQFWSIVEKK</sequence>
<comment type="caution">
    <text evidence="1">The sequence shown here is derived from an EMBL/GenBank/DDBJ whole genome shotgun (WGS) entry which is preliminary data.</text>
</comment>
<reference evidence="1" key="1">
    <citation type="submission" date="2021-06" db="EMBL/GenBank/DDBJ databases">
        <authorList>
            <person name="Kallberg Y."/>
            <person name="Tangrot J."/>
            <person name="Rosling A."/>
        </authorList>
    </citation>
    <scope>NUCLEOTIDE SEQUENCE</scope>
    <source>
        <strain evidence="1">MA461A</strain>
    </source>
</reference>
<gene>
    <name evidence="1" type="ORF">RPERSI_LOCUS30280</name>
</gene>
<dbReference type="Proteomes" id="UP000789920">
    <property type="component" value="Unassembled WGS sequence"/>
</dbReference>
<feature type="non-terminal residue" evidence="1">
    <location>
        <position position="1"/>
    </location>
</feature>
<protein>
    <submittedName>
        <fullName evidence="1">30987_t:CDS:1</fullName>
    </submittedName>
</protein>
<evidence type="ECO:0000313" key="2">
    <source>
        <dbReference type="Proteomes" id="UP000789920"/>
    </source>
</evidence>
<proteinExistence type="predicted"/>
<accession>A0ACA9SGC9</accession>
<name>A0ACA9SGC9_9GLOM</name>
<keyword evidence="2" id="KW-1185">Reference proteome</keyword>
<organism evidence="1 2">
    <name type="scientific">Racocetra persica</name>
    <dbReference type="NCBI Taxonomy" id="160502"/>
    <lineage>
        <taxon>Eukaryota</taxon>
        <taxon>Fungi</taxon>
        <taxon>Fungi incertae sedis</taxon>
        <taxon>Mucoromycota</taxon>
        <taxon>Glomeromycotina</taxon>
        <taxon>Glomeromycetes</taxon>
        <taxon>Diversisporales</taxon>
        <taxon>Gigasporaceae</taxon>
        <taxon>Racocetra</taxon>
    </lineage>
</organism>